<dbReference type="Proteomes" id="UP001589608">
    <property type="component" value="Unassembled WGS sequence"/>
</dbReference>
<dbReference type="SUPFAM" id="SSF53474">
    <property type="entry name" value="alpha/beta-Hydrolases"/>
    <property type="match status" value="1"/>
</dbReference>
<dbReference type="GO" id="GO:0016787">
    <property type="term" value="F:hydrolase activity"/>
    <property type="evidence" value="ECO:0007669"/>
    <property type="project" value="UniProtKB-KW"/>
</dbReference>
<protein>
    <submittedName>
        <fullName evidence="2">Alpha/beta hydrolase</fullName>
    </submittedName>
</protein>
<dbReference type="Pfam" id="PF12146">
    <property type="entry name" value="Hydrolase_4"/>
    <property type="match status" value="1"/>
</dbReference>
<gene>
    <name evidence="2" type="ORF">ACFFTR_52080</name>
</gene>
<organism evidence="2 3">
    <name type="scientific">Dactylosporangium vinaceum</name>
    <dbReference type="NCBI Taxonomy" id="53362"/>
    <lineage>
        <taxon>Bacteria</taxon>
        <taxon>Bacillati</taxon>
        <taxon>Actinomycetota</taxon>
        <taxon>Actinomycetes</taxon>
        <taxon>Micromonosporales</taxon>
        <taxon>Micromonosporaceae</taxon>
        <taxon>Dactylosporangium</taxon>
    </lineage>
</organism>
<comment type="caution">
    <text evidence="2">The sequence shown here is derived from an EMBL/GenBank/DDBJ whole genome shotgun (WGS) entry which is preliminary data.</text>
</comment>
<evidence type="ECO:0000259" key="1">
    <source>
        <dbReference type="Pfam" id="PF12146"/>
    </source>
</evidence>
<dbReference type="RefSeq" id="WP_223104122.1">
    <property type="nucleotide sequence ID" value="NZ_CP061913.1"/>
</dbReference>
<dbReference type="InterPro" id="IPR022742">
    <property type="entry name" value="Hydrolase_4"/>
</dbReference>
<dbReference type="Gene3D" id="3.40.50.1820">
    <property type="entry name" value="alpha/beta hydrolase"/>
    <property type="match status" value="1"/>
</dbReference>
<sequence>MVTEPHLVTRGAADPRALVLLLHGGRVHSTASAQRGVAYLRMLPFGRAAADAGPGVAVWRLRYRYRGWNEPERHPVADARWALDRAARTHPGVPVVLVGHSMGGRVALHVATAPGVAGICALAPWLEPPDHALPTDPAVPLLIAHGDRDRTTDPGESARFAAAHGGRFVLVKGENHTMLRRYSHWNRLVERFVRTVAWPNG</sequence>
<keyword evidence="2" id="KW-0378">Hydrolase</keyword>
<dbReference type="PANTHER" id="PTHR11614">
    <property type="entry name" value="PHOSPHOLIPASE-RELATED"/>
    <property type="match status" value="1"/>
</dbReference>
<dbReference type="EMBL" id="JBHMCA010000090">
    <property type="protein sequence ID" value="MFB9451655.1"/>
    <property type="molecule type" value="Genomic_DNA"/>
</dbReference>
<name>A0ABV5MS11_9ACTN</name>
<reference evidence="2 3" key="1">
    <citation type="submission" date="2024-09" db="EMBL/GenBank/DDBJ databases">
        <authorList>
            <person name="Sun Q."/>
            <person name="Mori K."/>
        </authorList>
    </citation>
    <scope>NUCLEOTIDE SEQUENCE [LARGE SCALE GENOMIC DNA]</scope>
    <source>
        <strain evidence="2 3">JCM 3307</strain>
    </source>
</reference>
<accession>A0ABV5MS11</accession>
<evidence type="ECO:0000313" key="2">
    <source>
        <dbReference type="EMBL" id="MFB9451655.1"/>
    </source>
</evidence>
<feature type="domain" description="Serine aminopeptidase S33" evidence="1">
    <location>
        <begin position="14"/>
        <end position="131"/>
    </location>
</feature>
<evidence type="ECO:0000313" key="3">
    <source>
        <dbReference type="Proteomes" id="UP001589608"/>
    </source>
</evidence>
<proteinExistence type="predicted"/>
<dbReference type="InterPro" id="IPR029058">
    <property type="entry name" value="AB_hydrolase_fold"/>
</dbReference>
<keyword evidence="3" id="KW-1185">Reference proteome</keyword>
<dbReference type="InterPro" id="IPR051044">
    <property type="entry name" value="MAG_DAG_Lipase"/>
</dbReference>